<dbReference type="EMBL" id="JBHSUS010000001">
    <property type="protein sequence ID" value="MFC6441366.1"/>
    <property type="molecule type" value="Genomic_DNA"/>
</dbReference>
<proteinExistence type="predicted"/>
<organism evidence="2 3">
    <name type="scientific">Pseudobowmanella zhangzhouensis</name>
    <dbReference type="NCBI Taxonomy" id="1537679"/>
    <lineage>
        <taxon>Bacteria</taxon>
        <taxon>Pseudomonadati</taxon>
        <taxon>Pseudomonadota</taxon>
        <taxon>Gammaproteobacteria</taxon>
        <taxon>Alteromonadales</taxon>
        <taxon>Alteromonadaceae</taxon>
    </lineage>
</organism>
<name>A0ABW1XNJ9_9ALTE</name>
<keyword evidence="1" id="KW-0732">Signal</keyword>
<evidence type="ECO:0000313" key="2">
    <source>
        <dbReference type="EMBL" id="MFC6441366.1"/>
    </source>
</evidence>
<feature type="chain" id="PRO_5047107921" evidence="1">
    <location>
        <begin position="21"/>
        <end position="268"/>
    </location>
</feature>
<reference evidence="3" key="1">
    <citation type="journal article" date="2019" name="Int. J. Syst. Evol. Microbiol.">
        <title>The Global Catalogue of Microorganisms (GCM) 10K type strain sequencing project: providing services to taxonomists for standard genome sequencing and annotation.</title>
        <authorList>
            <consortium name="The Broad Institute Genomics Platform"/>
            <consortium name="The Broad Institute Genome Sequencing Center for Infectious Disease"/>
            <person name="Wu L."/>
            <person name="Ma J."/>
        </authorList>
    </citation>
    <scope>NUCLEOTIDE SEQUENCE [LARGE SCALE GENOMIC DNA]</scope>
    <source>
        <strain evidence="3">CGMCC 1.16031</strain>
    </source>
</reference>
<protein>
    <submittedName>
        <fullName evidence="2">DUF4886 domain-containing protein</fullName>
    </submittedName>
</protein>
<dbReference type="Gene3D" id="3.40.50.1110">
    <property type="entry name" value="SGNH hydrolase"/>
    <property type="match status" value="1"/>
</dbReference>
<dbReference type="SUPFAM" id="SSF52266">
    <property type="entry name" value="SGNH hydrolase"/>
    <property type="match status" value="1"/>
</dbReference>
<evidence type="ECO:0000313" key="3">
    <source>
        <dbReference type="Proteomes" id="UP001596364"/>
    </source>
</evidence>
<dbReference type="Proteomes" id="UP001596364">
    <property type="component" value="Unassembled WGS sequence"/>
</dbReference>
<feature type="signal peptide" evidence="1">
    <location>
        <begin position="1"/>
        <end position="20"/>
    </location>
</feature>
<sequence>MLIRRLIFIGFAFVTFHAAAADDAAQQAPQTTPQRVLFVGNSFSYFNNGLHNHVSSLIKAAGKWQTGTNRYRLKTLSGGRLAEHVDGFSSLIKQPTGREWDVVVIQGHSSEPVEPKRQAGFIRAANELIKQVRQHKATPVLFMTWGYAGQPEMAQMLADNYVQLGNAQSALVVPVGLAFAQIARQHPEINLYSPDVSGFDEAGNTIYDATIKHPSLAGTYLAACMFYATFYQQSPLGLAYTAGLDKSTAETLQRQAWQTYTQFYGEAK</sequence>
<keyword evidence="3" id="KW-1185">Reference proteome</keyword>
<dbReference type="InterPro" id="IPR036514">
    <property type="entry name" value="SGNH_hydro_sf"/>
</dbReference>
<gene>
    <name evidence="2" type="ORF">ACFP85_14530</name>
</gene>
<evidence type="ECO:0000256" key="1">
    <source>
        <dbReference type="SAM" id="SignalP"/>
    </source>
</evidence>
<accession>A0ABW1XNJ9</accession>
<dbReference type="RefSeq" id="WP_131257870.1">
    <property type="nucleotide sequence ID" value="NZ_JBHSUS010000001.1"/>
</dbReference>
<comment type="caution">
    <text evidence="2">The sequence shown here is derived from an EMBL/GenBank/DDBJ whole genome shotgun (WGS) entry which is preliminary data.</text>
</comment>